<dbReference type="GO" id="GO:0005886">
    <property type="term" value="C:plasma membrane"/>
    <property type="evidence" value="ECO:0007669"/>
    <property type="project" value="UniProtKB-SubCell"/>
</dbReference>
<evidence type="ECO:0000259" key="6">
    <source>
        <dbReference type="PROSITE" id="PS50928"/>
    </source>
</evidence>
<keyword evidence="2 5" id="KW-0812">Transmembrane</keyword>
<dbReference type="InterPro" id="IPR052730">
    <property type="entry name" value="Sugar_ABC_transporter"/>
</dbReference>
<evidence type="ECO:0000256" key="3">
    <source>
        <dbReference type="ARBA" id="ARBA00022989"/>
    </source>
</evidence>
<dbReference type="Proteomes" id="UP000245839">
    <property type="component" value="Unassembled WGS sequence"/>
</dbReference>
<comment type="subcellular location">
    <subcellularLocation>
        <location evidence="1 5">Cell membrane</location>
        <topology evidence="1 5">Multi-pass membrane protein</topology>
    </subcellularLocation>
</comment>
<dbReference type="GO" id="GO:0055085">
    <property type="term" value="P:transmembrane transport"/>
    <property type="evidence" value="ECO:0007669"/>
    <property type="project" value="InterPro"/>
</dbReference>
<evidence type="ECO:0000313" key="10">
    <source>
        <dbReference type="Proteomes" id="UP000251571"/>
    </source>
</evidence>
<dbReference type="SUPFAM" id="SSF161098">
    <property type="entry name" value="MetI-like"/>
    <property type="match status" value="1"/>
</dbReference>
<gene>
    <name evidence="7" type="ORF">BCF38_10980</name>
    <name evidence="8" type="ORF">SAMN05421539_10980</name>
</gene>
<reference evidence="8 10" key="1">
    <citation type="submission" date="2016-10" db="EMBL/GenBank/DDBJ databases">
        <authorList>
            <person name="Cai Z."/>
        </authorList>
    </citation>
    <scope>NUCLEOTIDE SEQUENCE [LARGE SCALE GENOMIC DNA]</scope>
    <source>
        <strain evidence="8 10">DSM 25227</strain>
    </source>
</reference>
<keyword evidence="3 5" id="KW-1133">Transmembrane helix</keyword>
<dbReference type="InterPro" id="IPR000515">
    <property type="entry name" value="MetI-like"/>
</dbReference>
<dbReference type="Gene3D" id="1.10.3720.10">
    <property type="entry name" value="MetI-like"/>
    <property type="match status" value="1"/>
</dbReference>
<reference evidence="7 9" key="2">
    <citation type="submission" date="2018-03" db="EMBL/GenBank/DDBJ databases">
        <title>Genomic Encyclopedia of Archaeal and Bacterial Type Strains, Phase II (KMG-II): from individual species to whole genera.</title>
        <authorList>
            <person name="Goeker M."/>
        </authorList>
    </citation>
    <scope>NUCLEOTIDE SEQUENCE [LARGE SCALE GENOMIC DNA]</scope>
    <source>
        <strain evidence="7 9">DSM 25227</strain>
    </source>
</reference>
<dbReference type="EMBL" id="QGDJ01000009">
    <property type="protein sequence ID" value="PWJ16195.1"/>
    <property type="molecule type" value="Genomic_DNA"/>
</dbReference>
<evidence type="ECO:0000256" key="2">
    <source>
        <dbReference type="ARBA" id="ARBA00022692"/>
    </source>
</evidence>
<evidence type="ECO:0000313" key="9">
    <source>
        <dbReference type="Proteomes" id="UP000245839"/>
    </source>
</evidence>
<dbReference type="PANTHER" id="PTHR43759:SF1">
    <property type="entry name" value="GLUCOSE IMPORT SYSTEM PERMEASE PROTEIN GLCT"/>
    <property type="match status" value="1"/>
</dbReference>
<feature type="transmembrane region" description="Helical" evidence="5">
    <location>
        <begin position="259"/>
        <end position="278"/>
    </location>
</feature>
<organism evidence="8 10">
    <name type="scientific">Jannaschia seohaensis</name>
    <dbReference type="NCBI Taxonomy" id="475081"/>
    <lineage>
        <taxon>Bacteria</taxon>
        <taxon>Pseudomonadati</taxon>
        <taxon>Pseudomonadota</taxon>
        <taxon>Alphaproteobacteria</taxon>
        <taxon>Rhodobacterales</taxon>
        <taxon>Roseobacteraceae</taxon>
        <taxon>Jannaschia</taxon>
    </lineage>
</organism>
<keyword evidence="4 5" id="KW-0472">Membrane</keyword>
<evidence type="ECO:0000256" key="5">
    <source>
        <dbReference type="RuleBase" id="RU363032"/>
    </source>
</evidence>
<feature type="transmembrane region" description="Helical" evidence="5">
    <location>
        <begin position="162"/>
        <end position="184"/>
    </location>
</feature>
<evidence type="ECO:0000313" key="8">
    <source>
        <dbReference type="EMBL" id="SSA49214.1"/>
    </source>
</evidence>
<dbReference type="AlphaFoldDB" id="A0A2Y9AY29"/>
<dbReference type="InterPro" id="IPR035906">
    <property type="entry name" value="MetI-like_sf"/>
</dbReference>
<feature type="transmembrane region" description="Helical" evidence="5">
    <location>
        <begin position="71"/>
        <end position="90"/>
    </location>
</feature>
<dbReference type="PANTHER" id="PTHR43759">
    <property type="entry name" value="TREHALOSE TRANSPORT SYSTEM PERMEASE PROTEIN SUGA"/>
    <property type="match status" value="1"/>
</dbReference>
<evidence type="ECO:0000313" key="7">
    <source>
        <dbReference type="EMBL" id="PWJ16195.1"/>
    </source>
</evidence>
<dbReference type="Pfam" id="PF00528">
    <property type="entry name" value="BPD_transp_1"/>
    <property type="match status" value="1"/>
</dbReference>
<evidence type="ECO:0000256" key="4">
    <source>
        <dbReference type="ARBA" id="ARBA00023136"/>
    </source>
</evidence>
<comment type="similarity">
    <text evidence="5">Belongs to the binding-protein-dependent transport system permease family.</text>
</comment>
<evidence type="ECO:0000256" key="1">
    <source>
        <dbReference type="ARBA" id="ARBA00004651"/>
    </source>
</evidence>
<feature type="domain" description="ABC transmembrane type-1" evidence="6">
    <location>
        <begin position="67"/>
        <end position="277"/>
    </location>
</feature>
<dbReference type="Proteomes" id="UP000251571">
    <property type="component" value="Unassembled WGS sequence"/>
</dbReference>
<keyword evidence="9" id="KW-1185">Reference proteome</keyword>
<dbReference type="EMBL" id="UETC01000009">
    <property type="protein sequence ID" value="SSA49214.1"/>
    <property type="molecule type" value="Genomic_DNA"/>
</dbReference>
<proteinExistence type="inferred from homology"/>
<protein>
    <submittedName>
        <fullName evidence="8">Glycerol transport system permease protein</fullName>
    </submittedName>
</protein>
<dbReference type="CDD" id="cd06261">
    <property type="entry name" value="TM_PBP2"/>
    <property type="match status" value="1"/>
</dbReference>
<feature type="transmembrane region" description="Helical" evidence="5">
    <location>
        <begin position="12"/>
        <end position="31"/>
    </location>
</feature>
<feature type="transmembrane region" description="Helical" evidence="5">
    <location>
        <begin position="102"/>
        <end position="124"/>
    </location>
</feature>
<name>A0A2Y9AY29_9RHOB</name>
<accession>A0A2Y9AY29</accession>
<keyword evidence="5" id="KW-0813">Transport</keyword>
<dbReference type="PROSITE" id="PS50928">
    <property type="entry name" value="ABC_TM1"/>
    <property type="match status" value="1"/>
</dbReference>
<sequence>MTKDPNRGRPWLYLLPAFSLLALFGALPMAINAWHSLFDVFTLDSKLWVGLDWYREILTSARFYESFGRSLVFSAAVLAVQVPLGLLIALNLPRAGWLRSLGLVLLAVPLMVPWNMIPMIWLSLIDPETGLLGQAMAWAGIDFDHRFKALHTWILLIVMDTWHWVGLVAILSCAGLASIPAAYYQAAAIDRASRWQVFRFIELPRLRGVLLMAVMLRFMDSFMIYTEAFGINAGGPSGATTFLSLDLGEEIKAFDYGPAAARSVVYFAMTLAIAFAFWRAMTAERAEAA</sequence>